<dbReference type="EMBL" id="JAUEPP010000004">
    <property type="protein sequence ID" value="KAK3345149.1"/>
    <property type="molecule type" value="Genomic_DNA"/>
</dbReference>
<dbReference type="GeneID" id="87863976"/>
<keyword evidence="8 12" id="KW-1133">Transmembrane helix</keyword>
<keyword evidence="5 12" id="KW-0812">Transmembrane</keyword>
<gene>
    <name evidence="14" type="ORF">B0H65DRAFT_465662</name>
</gene>
<feature type="transmembrane region" description="Helical" evidence="12">
    <location>
        <begin position="155"/>
        <end position="179"/>
    </location>
</feature>
<keyword evidence="15" id="KW-1185">Reference proteome</keyword>
<name>A0AAE0JF17_9PEZI</name>
<dbReference type="Proteomes" id="UP001278500">
    <property type="component" value="Unassembled WGS sequence"/>
</dbReference>
<evidence type="ECO:0000256" key="3">
    <source>
        <dbReference type="ARBA" id="ARBA00022448"/>
    </source>
</evidence>
<keyword evidence="6" id="KW-0479">Metal-binding</keyword>
<dbReference type="GO" id="GO:0016491">
    <property type="term" value="F:oxidoreductase activity"/>
    <property type="evidence" value="ECO:0007669"/>
    <property type="project" value="InterPro"/>
</dbReference>
<protein>
    <submittedName>
        <fullName evidence="14">Eukaryotic cytochrome b561-domain-containing protein</fullName>
    </submittedName>
</protein>
<proteinExistence type="predicted"/>
<dbReference type="Pfam" id="PF03188">
    <property type="entry name" value="Cytochrom_B561"/>
    <property type="match status" value="1"/>
</dbReference>
<evidence type="ECO:0000256" key="2">
    <source>
        <dbReference type="ARBA" id="ARBA00004141"/>
    </source>
</evidence>
<dbReference type="PANTHER" id="PTHR10106">
    <property type="entry name" value="CYTOCHROME B561-RELATED"/>
    <property type="match status" value="1"/>
</dbReference>
<dbReference type="GO" id="GO:0046872">
    <property type="term" value="F:metal ion binding"/>
    <property type="evidence" value="ECO:0007669"/>
    <property type="project" value="UniProtKB-KW"/>
</dbReference>
<reference evidence="14" key="2">
    <citation type="submission" date="2023-06" db="EMBL/GenBank/DDBJ databases">
        <authorList>
            <consortium name="Lawrence Berkeley National Laboratory"/>
            <person name="Haridas S."/>
            <person name="Hensen N."/>
            <person name="Bonometti L."/>
            <person name="Westerberg I."/>
            <person name="Brannstrom I.O."/>
            <person name="Guillou S."/>
            <person name="Cros-Aarteil S."/>
            <person name="Calhoun S."/>
            <person name="Kuo A."/>
            <person name="Mondo S."/>
            <person name="Pangilinan J."/>
            <person name="Riley R."/>
            <person name="Labutti K."/>
            <person name="Andreopoulos B."/>
            <person name="Lipzen A."/>
            <person name="Chen C."/>
            <person name="Yanf M."/>
            <person name="Daum C."/>
            <person name="Ng V."/>
            <person name="Clum A."/>
            <person name="Steindorff A."/>
            <person name="Ohm R."/>
            <person name="Martin F."/>
            <person name="Silar P."/>
            <person name="Natvig D."/>
            <person name="Lalanne C."/>
            <person name="Gautier V."/>
            <person name="Ament-Velasquez S.L."/>
            <person name="Kruys A."/>
            <person name="Hutchinson M.I."/>
            <person name="Powell A.J."/>
            <person name="Barry K."/>
            <person name="Miller A.N."/>
            <person name="Grigoriev I.V."/>
            <person name="Debuchy R."/>
            <person name="Gladieux P."/>
            <person name="Thoren M.H."/>
            <person name="Johannesson H."/>
        </authorList>
    </citation>
    <scope>NUCLEOTIDE SEQUENCE</scope>
    <source>
        <strain evidence="14">CBS 560.94</strain>
    </source>
</reference>
<sequence>MAPSETSQTPPPLSTTDAEPAVPTESEPLLGRPGDAIQKPDAPMFLNLVLGTAWLSQVGAVLLLLTTWSAVFLHKLGALISPHPLLQSLGVFLLIQAILILQPTSTPDAKRLGQRIHASLHLLSFLSFVSGITIIETNKHVNHLAHLHSLHAYLGVITGTLLLAQYVFGICIWAVPAVFGGEEKAKSLWKYHRYAGYVLLVLVLATVGAAADTDYSKGVLKIKGWTFGLGIALVVVGVFPRVQLRKLGINTARKEATPINTATQEATRGV</sequence>
<accession>A0AAE0JF17</accession>
<keyword evidence="4" id="KW-0349">Heme</keyword>
<keyword evidence="7" id="KW-0249">Electron transport</keyword>
<dbReference type="RefSeq" id="XP_062681762.1">
    <property type="nucleotide sequence ID" value="XM_062826822.1"/>
</dbReference>
<feature type="transmembrane region" description="Helical" evidence="12">
    <location>
        <begin position="222"/>
        <end position="244"/>
    </location>
</feature>
<dbReference type="SMART" id="SM00665">
    <property type="entry name" value="B561"/>
    <property type="match status" value="1"/>
</dbReference>
<keyword evidence="10 12" id="KW-0472">Membrane</keyword>
<reference evidence="14" key="1">
    <citation type="journal article" date="2023" name="Mol. Phylogenet. Evol.">
        <title>Genome-scale phylogeny and comparative genomics of the fungal order Sordariales.</title>
        <authorList>
            <person name="Hensen N."/>
            <person name="Bonometti L."/>
            <person name="Westerberg I."/>
            <person name="Brannstrom I.O."/>
            <person name="Guillou S."/>
            <person name="Cros-Aarteil S."/>
            <person name="Calhoun S."/>
            <person name="Haridas S."/>
            <person name="Kuo A."/>
            <person name="Mondo S."/>
            <person name="Pangilinan J."/>
            <person name="Riley R."/>
            <person name="LaButti K."/>
            <person name="Andreopoulos B."/>
            <person name="Lipzen A."/>
            <person name="Chen C."/>
            <person name="Yan M."/>
            <person name="Daum C."/>
            <person name="Ng V."/>
            <person name="Clum A."/>
            <person name="Steindorff A."/>
            <person name="Ohm R.A."/>
            <person name="Martin F."/>
            <person name="Silar P."/>
            <person name="Natvig D.O."/>
            <person name="Lalanne C."/>
            <person name="Gautier V."/>
            <person name="Ament-Velasquez S.L."/>
            <person name="Kruys A."/>
            <person name="Hutchinson M.I."/>
            <person name="Powell A.J."/>
            <person name="Barry K."/>
            <person name="Miller A.N."/>
            <person name="Grigoriev I.V."/>
            <person name="Debuchy R."/>
            <person name="Gladieux P."/>
            <person name="Hiltunen Thoren M."/>
            <person name="Johannesson H."/>
        </authorList>
    </citation>
    <scope>NUCLEOTIDE SEQUENCE</scope>
    <source>
        <strain evidence="14">CBS 560.94</strain>
    </source>
</reference>
<evidence type="ECO:0000256" key="7">
    <source>
        <dbReference type="ARBA" id="ARBA00022982"/>
    </source>
</evidence>
<dbReference type="PANTHER" id="PTHR10106:SF0">
    <property type="entry name" value="LD36721P"/>
    <property type="match status" value="1"/>
</dbReference>
<evidence type="ECO:0000259" key="13">
    <source>
        <dbReference type="PROSITE" id="PS50939"/>
    </source>
</evidence>
<evidence type="ECO:0000256" key="9">
    <source>
        <dbReference type="ARBA" id="ARBA00023004"/>
    </source>
</evidence>
<dbReference type="GO" id="GO:0016020">
    <property type="term" value="C:membrane"/>
    <property type="evidence" value="ECO:0007669"/>
    <property type="project" value="UniProtKB-SubCell"/>
</dbReference>
<dbReference type="CDD" id="cd08761">
    <property type="entry name" value="Cyt_b561_CYB561D2_like"/>
    <property type="match status" value="1"/>
</dbReference>
<organism evidence="14 15">
    <name type="scientific">Neurospora tetraspora</name>
    <dbReference type="NCBI Taxonomy" id="94610"/>
    <lineage>
        <taxon>Eukaryota</taxon>
        <taxon>Fungi</taxon>
        <taxon>Dikarya</taxon>
        <taxon>Ascomycota</taxon>
        <taxon>Pezizomycotina</taxon>
        <taxon>Sordariomycetes</taxon>
        <taxon>Sordariomycetidae</taxon>
        <taxon>Sordariales</taxon>
        <taxon>Sordariaceae</taxon>
        <taxon>Neurospora</taxon>
    </lineage>
</organism>
<evidence type="ECO:0000256" key="10">
    <source>
        <dbReference type="ARBA" id="ARBA00023136"/>
    </source>
</evidence>
<evidence type="ECO:0000256" key="6">
    <source>
        <dbReference type="ARBA" id="ARBA00022723"/>
    </source>
</evidence>
<comment type="caution">
    <text evidence="14">The sequence shown here is derived from an EMBL/GenBank/DDBJ whole genome shotgun (WGS) entry which is preliminary data.</text>
</comment>
<keyword evidence="9" id="KW-0408">Iron</keyword>
<dbReference type="AlphaFoldDB" id="A0AAE0JF17"/>
<evidence type="ECO:0000313" key="14">
    <source>
        <dbReference type="EMBL" id="KAK3345149.1"/>
    </source>
</evidence>
<feature type="transmembrane region" description="Helical" evidence="12">
    <location>
        <begin position="191"/>
        <end position="210"/>
    </location>
</feature>
<feature type="transmembrane region" description="Helical" evidence="12">
    <location>
        <begin position="45"/>
        <end position="65"/>
    </location>
</feature>
<feature type="region of interest" description="Disordered" evidence="11">
    <location>
        <begin position="1"/>
        <end position="36"/>
    </location>
</feature>
<feature type="transmembrane region" description="Helical" evidence="12">
    <location>
        <begin position="85"/>
        <end position="104"/>
    </location>
</feature>
<evidence type="ECO:0000256" key="4">
    <source>
        <dbReference type="ARBA" id="ARBA00022617"/>
    </source>
</evidence>
<dbReference type="InterPro" id="IPR006593">
    <property type="entry name" value="Cyt_b561/ferric_Rdtase_TM"/>
</dbReference>
<feature type="domain" description="Cytochrome b561" evidence="13">
    <location>
        <begin position="46"/>
        <end position="245"/>
    </location>
</feature>
<evidence type="ECO:0000256" key="8">
    <source>
        <dbReference type="ARBA" id="ARBA00022989"/>
    </source>
</evidence>
<dbReference type="InterPro" id="IPR043205">
    <property type="entry name" value="CYB561/CYBRD1-like"/>
</dbReference>
<dbReference type="PROSITE" id="PS50939">
    <property type="entry name" value="CYTOCHROME_B561"/>
    <property type="match status" value="1"/>
</dbReference>
<evidence type="ECO:0000256" key="12">
    <source>
        <dbReference type="SAM" id="Phobius"/>
    </source>
</evidence>
<comment type="subcellular location">
    <subcellularLocation>
        <location evidence="2">Membrane</location>
        <topology evidence="2">Multi-pass membrane protein</topology>
    </subcellularLocation>
</comment>
<keyword evidence="3" id="KW-0813">Transport</keyword>
<feature type="transmembrane region" description="Helical" evidence="12">
    <location>
        <begin position="116"/>
        <end position="135"/>
    </location>
</feature>
<evidence type="ECO:0000256" key="1">
    <source>
        <dbReference type="ARBA" id="ARBA00001970"/>
    </source>
</evidence>
<comment type="cofactor">
    <cofactor evidence="1">
        <name>heme b</name>
        <dbReference type="ChEBI" id="CHEBI:60344"/>
    </cofactor>
</comment>
<evidence type="ECO:0000256" key="11">
    <source>
        <dbReference type="SAM" id="MobiDB-lite"/>
    </source>
</evidence>
<evidence type="ECO:0000256" key="5">
    <source>
        <dbReference type="ARBA" id="ARBA00022692"/>
    </source>
</evidence>
<evidence type="ECO:0000313" key="15">
    <source>
        <dbReference type="Proteomes" id="UP001278500"/>
    </source>
</evidence>
<dbReference type="Gene3D" id="1.20.120.1770">
    <property type="match status" value="1"/>
</dbReference>